<protein>
    <recommendedName>
        <fullName evidence="11">Cytochrome c oxidase subunit 8</fullName>
    </recommendedName>
    <alternativeName>
        <fullName evidence="11">Cytochrome c oxidase polypeptide VIII</fullName>
    </alternativeName>
</protein>
<dbReference type="PANTHER" id="PTHR16717">
    <property type="entry name" value="CYTOCHROME C OXIDASE POLYPEPTIDE VIII"/>
    <property type="match status" value="1"/>
</dbReference>
<keyword evidence="10 11" id="KW-0472">Membrane</keyword>
<evidence type="ECO:0000256" key="9">
    <source>
        <dbReference type="ARBA" id="ARBA00023128"/>
    </source>
</evidence>
<proteinExistence type="inferred from homology"/>
<comment type="subcellular location">
    <subcellularLocation>
        <location evidence="1 11">Mitochondrion inner membrane</location>
        <topology evidence="1 11">Single-pass membrane protein</topology>
    </subcellularLocation>
</comment>
<dbReference type="RefSeq" id="NP_036918.2">
    <property type="nucleotide sequence ID" value="NM_012786.3"/>
</dbReference>
<sequence length="70" mass="7549">MPRLPPILRLLQAPEKYTVIPKARISSKPAKSPTSAMDQAVGMSVIIAGFMVPAGWVLSHLESYKRSSAA</sequence>
<dbReference type="Proteomes" id="UP000234681">
    <property type="component" value="Chromosome 1"/>
</dbReference>
<evidence type="ECO:0000313" key="12">
    <source>
        <dbReference type="EMBL" id="EDM11947.1"/>
    </source>
</evidence>
<evidence type="ECO:0000256" key="4">
    <source>
        <dbReference type="ARBA" id="ARBA00011485"/>
    </source>
</evidence>
<dbReference type="RGD" id="2386">
    <property type="gene designation" value="Cox8b"/>
</dbReference>
<comment type="pathway">
    <text evidence="2 11">Energy metabolism; oxidative phosphorylation.</text>
</comment>
<evidence type="ECO:0000313" key="13">
    <source>
        <dbReference type="Proteomes" id="UP000234681"/>
    </source>
</evidence>
<accession>A6HXL6</accession>
<organism evidence="12 13">
    <name type="scientific">Rattus norvegicus</name>
    <name type="common">Rat</name>
    <dbReference type="NCBI Taxonomy" id="10116"/>
    <lineage>
        <taxon>Eukaryota</taxon>
        <taxon>Metazoa</taxon>
        <taxon>Chordata</taxon>
        <taxon>Craniata</taxon>
        <taxon>Vertebrata</taxon>
        <taxon>Euteleostomi</taxon>
        <taxon>Mammalia</taxon>
        <taxon>Eutheria</taxon>
        <taxon>Euarchontoglires</taxon>
        <taxon>Glires</taxon>
        <taxon>Rodentia</taxon>
        <taxon>Myomorpha</taxon>
        <taxon>Muroidea</taxon>
        <taxon>Muridae</taxon>
        <taxon>Murinae</taxon>
        <taxon>Rattus</taxon>
    </lineage>
</organism>
<evidence type="ECO:0000256" key="2">
    <source>
        <dbReference type="ARBA" id="ARBA00004673"/>
    </source>
</evidence>
<dbReference type="SUPFAM" id="SSF81431">
    <property type="entry name" value="Mitochondrial cytochrome c oxidase subunit VIIIb (aka IX)"/>
    <property type="match status" value="1"/>
</dbReference>
<dbReference type="OrthoDB" id="8931496at2759"/>
<evidence type="ECO:0000256" key="5">
    <source>
        <dbReference type="ARBA" id="ARBA00022692"/>
    </source>
</evidence>
<gene>
    <name evidence="14" type="primary">Cox8b</name>
    <name evidence="12" type="synonym">Cox8h</name>
    <name evidence="12" type="ORF">rCG_48143</name>
</gene>
<evidence type="ECO:0000313" key="14">
    <source>
        <dbReference type="RGD" id="2386"/>
    </source>
</evidence>
<dbReference type="GO" id="GO:0045277">
    <property type="term" value="C:respiratory chain complex IV"/>
    <property type="evidence" value="ECO:0007669"/>
    <property type="project" value="UniProtKB-UniRule"/>
</dbReference>
<evidence type="ECO:0000256" key="3">
    <source>
        <dbReference type="ARBA" id="ARBA00010117"/>
    </source>
</evidence>
<comment type="similarity">
    <text evidence="3 11">Belongs to the cytochrome c oxidase VIII family.</text>
</comment>
<evidence type="ECO:0000256" key="1">
    <source>
        <dbReference type="ARBA" id="ARBA00004434"/>
    </source>
</evidence>
<dbReference type="InterPro" id="IPR036548">
    <property type="entry name" value="Cyt_c_oxidase_su8_sf"/>
</dbReference>
<dbReference type="InterPro" id="IPR003205">
    <property type="entry name" value="Cyt_c_oxidase_su8"/>
</dbReference>
<keyword evidence="7 11" id="KW-0809">Transit peptide</keyword>
<dbReference type="GO" id="GO:0006123">
    <property type="term" value="P:mitochondrial electron transport, cytochrome c to oxygen"/>
    <property type="evidence" value="ECO:0007669"/>
    <property type="project" value="UniProtKB-UniRule"/>
</dbReference>
<reference evidence="13" key="1">
    <citation type="submission" date="2005-09" db="EMBL/GenBank/DDBJ databases">
        <authorList>
            <person name="Mural R.J."/>
            <person name="Li P.W."/>
            <person name="Adams M.D."/>
            <person name="Amanatides P.G."/>
            <person name="Baden-Tillson H."/>
            <person name="Barnstead M."/>
            <person name="Chin S.H."/>
            <person name="Dew I."/>
            <person name="Evans C.A."/>
            <person name="Ferriera S."/>
            <person name="Flanigan M."/>
            <person name="Fosler C."/>
            <person name="Glodek A."/>
            <person name="Gu Z."/>
            <person name="Holt R.A."/>
            <person name="Jennings D."/>
            <person name="Kraft C.L."/>
            <person name="Lu F."/>
            <person name="Nguyen T."/>
            <person name="Nusskern D.R."/>
            <person name="Pfannkoch C.M."/>
            <person name="Sitter C."/>
            <person name="Sutton G.G."/>
            <person name="Venter J.C."/>
            <person name="Wang Z."/>
            <person name="Woodage T."/>
            <person name="Zheng X.H."/>
            <person name="Zhong F."/>
        </authorList>
    </citation>
    <scope>NUCLEOTIDE SEQUENCE [LARGE SCALE GENOMIC DNA]</scope>
    <source>
        <strain>BN</strain>
        <strain evidence="13">Sprague-Dawley</strain>
    </source>
</reference>
<evidence type="ECO:0000256" key="7">
    <source>
        <dbReference type="ARBA" id="ARBA00022946"/>
    </source>
</evidence>
<dbReference type="KEGG" id="rno:25250"/>
<dbReference type="GeneID" id="25250"/>
<evidence type="ECO:0000256" key="6">
    <source>
        <dbReference type="ARBA" id="ARBA00022792"/>
    </source>
</evidence>
<name>A6HXL6_RAT</name>
<dbReference type="PANTHER" id="PTHR16717:SF4">
    <property type="entry name" value="CYTOCHROME C OXIDASE SUBUNIT 8B, MITOCHONDRIAL"/>
    <property type="match status" value="1"/>
</dbReference>
<evidence type="ECO:0000256" key="8">
    <source>
        <dbReference type="ARBA" id="ARBA00022989"/>
    </source>
</evidence>
<comment type="subunit">
    <text evidence="4 11">Component of the cytochrome c oxidase (complex IV, CIV), a multisubunit enzyme composed of 14 subunits. The complex is composed of a catalytic core of 3 subunits MT-CO1, MT-CO2 and MT-CO3, encoded in the mitochondrial DNA, and 11 supernumerary subunits COX4I, COX5A, COX5B, COX6A, COX6B, COX6C, COX7A, COX7B, COX7C, COX8 and NDUFA4, which are encoded in the nuclear genome. The complex exists as a monomer or a dimer and forms supercomplexes (SCs) in the inner mitochondrial membrane with NADH-ubiquinone oxidoreductase (complex I, CI) and ubiquinol-cytochrome c oxidoreductase (cytochrome b-c1 complex, complex III, CIII), resulting in different assemblies (supercomplex SCI(1)III(2)IV(1) and megacomplex MCI(2)III(2)IV(2)).</text>
</comment>
<keyword evidence="9 11" id="KW-0496">Mitochondrion</keyword>
<comment type="function">
    <text evidence="11">Component of the cytochrome c oxidase, the last enzyme in the mitochondrial electron transport chain which drives oxidative phosphorylation. The respiratory chain contains 3 multisubunit complexes succinate dehydrogenase (complex II, CII), ubiquinol-cytochrome c oxidoreductase (cytochrome b-c1 complex, complex III, CIII) and cytochrome c oxidase (complex IV, CIV), that cooperate to transfer electrons derived from NADH and succinate to molecular oxygen, creating an electrochemical gradient over the inner membrane that drives transmembrane transport and the ATP synthase. Cytochrome c oxidase is the component of the respiratory chain that catalyzes the reduction of oxygen to water. Electrons originating from reduced cytochrome c in the intermembrane space (IMS) are transferred via the dinuclear copper A center (CU(A)) of subunit 2 and heme A of subunit 1 to the active site in subunit 1, a binuclear center (BNC) formed by heme A3 and copper B (CU(B)). The BNC reduces molecular oxygen to 2 water molecules using 4 electrons from cytochrome c in the IMS and 4 protons from the mitochondrial matrix.</text>
</comment>
<dbReference type="Pfam" id="PF02285">
    <property type="entry name" value="COX8"/>
    <property type="match status" value="1"/>
</dbReference>
<dbReference type="SMR" id="A6HXL6"/>
<dbReference type="AlphaFoldDB" id="A6HXL6"/>
<evidence type="ECO:0000256" key="10">
    <source>
        <dbReference type="ARBA" id="ARBA00023136"/>
    </source>
</evidence>
<keyword evidence="5 11" id="KW-0812">Transmembrane</keyword>
<dbReference type="EMBL" id="CH473953">
    <property type="protein sequence ID" value="EDM11947.1"/>
    <property type="molecule type" value="Genomic_DNA"/>
</dbReference>
<evidence type="ECO:0000256" key="11">
    <source>
        <dbReference type="RuleBase" id="RU368101"/>
    </source>
</evidence>
<keyword evidence="8 11" id="KW-1133">Transmembrane helix</keyword>
<dbReference type="GO" id="GO:0005743">
    <property type="term" value="C:mitochondrial inner membrane"/>
    <property type="evidence" value="ECO:0007669"/>
    <property type="project" value="UniProtKB-SubCell"/>
</dbReference>
<feature type="transmembrane region" description="Helical" evidence="11">
    <location>
        <begin position="40"/>
        <end position="58"/>
    </location>
</feature>
<dbReference type="Gene3D" id="4.10.81.10">
    <property type="entry name" value="Cytochrome c oxidase, subunit 8"/>
    <property type="match status" value="1"/>
</dbReference>
<dbReference type="CTD" id="12869"/>
<keyword evidence="6 11" id="KW-0999">Mitochondrion inner membrane</keyword>
<dbReference type="FunFam" id="4.10.81.10:FF:000001">
    <property type="entry name" value="Cytochrome c oxidase subunit 8B, mitochondrial"/>
    <property type="match status" value="1"/>
</dbReference>